<dbReference type="EMBL" id="MU863629">
    <property type="protein sequence ID" value="KAK4103096.1"/>
    <property type="molecule type" value="Genomic_DNA"/>
</dbReference>
<keyword evidence="2" id="KW-0732">Signal</keyword>
<evidence type="ECO:0000256" key="2">
    <source>
        <dbReference type="SAM" id="SignalP"/>
    </source>
</evidence>
<comment type="caution">
    <text evidence="3">The sequence shown here is derived from an EMBL/GenBank/DDBJ whole genome shotgun (WGS) entry which is preliminary data.</text>
</comment>
<reference evidence="3" key="2">
    <citation type="submission" date="2023-05" db="EMBL/GenBank/DDBJ databases">
        <authorList>
            <consortium name="Lawrence Berkeley National Laboratory"/>
            <person name="Steindorff A."/>
            <person name="Hensen N."/>
            <person name="Bonometti L."/>
            <person name="Westerberg I."/>
            <person name="Brannstrom I.O."/>
            <person name="Guillou S."/>
            <person name="Cros-Aarteil S."/>
            <person name="Calhoun S."/>
            <person name="Haridas S."/>
            <person name="Kuo A."/>
            <person name="Mondo S."/>
            <person name="Pangilinan J."/>
            <person name="Riley R."/>
            <person name="Labutti K."/>
            <person name="Andreopoulos B."/>
            <person name="Lipzen A."/>
            <person name="Chen C."/>
            <person name="Yanf M."/>
            <person name="Daum C."/>
            <person name="Ng V."/>
            <person name="Clum A."/>
            <person name="Ohm R."/>
            <person name="Martin F."/>
            <person name="Silar P."/>
            <person name="Natvig D."/>
            <person name="Lalanne C."/>
            <person name="Gautier V."/>
            <person name="Ament-Velasquez S.L."/>
            <person name="Kruys A."/>
            <person name="Hutchinson M.I."/>
            <person name="Powell A.J."/>
            <person name="Barry K."/>
            <person name="Miller A.N."/>
            <person name="Grigoriev I.V."/>
            <person name="Debuchy R."/>
            <person name="Gladieux P."/>
            <person name="Thoren M.H."/>
            <person name="Johannesson H."/>
        </authorList>
    </citation>
    <scope>NUCLEOTIDE SEQUENCE</scope>
    <source>
        <strain evidence="3">CBS 757.83</strain>
    </source>
</reference>
<proteinExistence type="predicted"/>
<feature type="compositionally biased region" description="Basic and acidic residues" evidence="1">
    <location>
        <begin position="178"/>
        <end position="190"/>
    </location>
</feature>
<feature type="signal peptide" evidence="2">
    <location>
        <begin position="1"/>
        <end position="20"/>
    </location>
</feature>
<protein>
    <recommendedName>
        <fullName evidence="5">Secreted protein</fullName>
    </recommendedName>
</protein>
<keyword evidence="4" id="KW-1185">Reference proteome</keyword>
<feature type="region of interest" description="Disordered" evidence="1">
    <location>
        <begin position="169"/>
        <end position="190"/>
    </location>
</feature>
<dbReference type="Proteomes" id="UP001305647">
    <property type="component" value="Unassembled WGS sequence"/>
</dbReference>
<evidence type="ECO:0008006" key="5">
    <source>
        <dbReference type="Google" id="ProtNLM"/>
    </source>
</evidence>
<reference evidence="3" key="1">
    <citation type="journal article" date="2023" name="Mol. Phylogenet. Evol.">
        <title>Genome-scale phylogeny and comparative genomics of the fungal order Sordariales.</title>
        <authorList>
            <person name="Hensen N."/>
            <person name="Bonometti L."/>
            <person name="Westerberg I."/>
            <person name="Brannstrom I.O."/>
            <person name="Guillou S."/>
            <person name="Cros-Aarteil S."/>
            <person name="Calhoun S."/>
            <person name="Haridas S."/>
            <person name="Kuo A."/>
            <person name="Mondo S."/>
            <person name="Pangilinan J."/>
            <person name="Riley R."/>
            <person name="LaButti K."/>
            <person name="Andreopoulos B."/>
            <person name="Lipzen A."/>
            <person name="Chen C."/>
            <person name="Yan M."/>
            <person name="Daum C."/>
            <person name="Ng V."/>
            <person name="Clum A."/>
            <person name="Steindorff A."/>
            <person name="Ohm R.A."/>
            <person name="Martin F."/>
            <person name="Silar P."/>
            <person name="Natvig D.O."/>
            <person name="Lalanne C."/>
            <person name="Gautier V."/>
            <person name="Ament-Velasquez S.L."/>
            <person name="Kruys A."/>
            <person name="Hutchinson M.I."/>
            <person name="Powell A.J."/>
            <person name="Barry K."/>
            <person name="Miller A.N."/>
            <person name="Grigoriev I.V."/>
            <person name="Debuchy R."/>
            <person name="Gladieux P."/>
            <person name="Hiltunen Thoren M."/>
            <person name="Johannesson H."/>
        </authorList>
    </citation>
    <scope>NUCLEOTIDE SEQUENCE</scope>
    <source>
        <strain evidence="3">CBS 757.83</strain>
    </source>
</reference>
<accession>A0AAN6Q8Y7</accession>
<evidence type="ECO:0000313" key="4">
    <source>
        <dbReference type="Proteomes" id="UP001305647"/>
    </source>
</evidence>
<sequence length="219" mass="23948">MAVRRPIGTFLISCQCNTLALPVLSTFGPPVDSPPSWVSLHRFSPAWRLQRATLMGDDAPCGGCILAANQSNGPLPDEPAGARLSVSAAAASHTPSHTPSRMLDAWRQCPQGRHRIKRGCYGSWMAWMLPETTVLRSSATWNCGIDKVFFFQFLPRRNSHMSCLRLSVPPPPTPLKATSHERASGDSTNHPRNEAFNRPFHVPFSHIPCGGQNGFPGRA</sequence>
<feature type="chain" id="PRO_5043019592" description="Secreted protein" evidence="2">
    <location>
        <begin position="21"/>
        <end position="219"/>
    </location>
</feature>
<dbReference type="AlphaFoldDB" id="A0AAN6Q8Y7"/>
<name>A0AAN6Q8Y7_9PEZI</name>
<gene>
    <name evidence="3" type="ORF">N658DRAFT_300874</name>
</gene>
<evidence type="ECO:0000256" key="1">
    <source>
        <dbReference type="SAM" id="MobiDB-lite"/>
    </source>
</evidence>
<organism evidence="3 4">
    <name type="scientific">Parathielavia hyrcaniae</name>
    <dbReference type="NCBI Taxonomy" id="113614"/>
    <lineage>
        <taxon>Eukaryota</taxon>
        <taxon>Fungi</taxon>
        <taxon>Dikarya</taxon>
        <taxon>Ascomycota</taxon>
        <taxon>Pezizomycotina</taxon>
        <taxon>Sordariomycetes</taxon>
        <taxon>Sordariomycetidae</taxon>
        <taxon>Sordariales</taxon>
        <taxon>Chaetomiaceae</taxon>
        <taxon>Parathielavia</taxon>
    </lineage>
</organism>
<evidence type="ECO:0000313" key="3">
    <source>
        <dbReference type="EMBL" id="KAK4103096.1"/>
    </source>
</evidence>